<dbReference type="PANTHER" id="PTHR45663">
    <property type="entry name" value="GEO12009P1"/>
    <property type="match status" value="1"/>
</dbReference>
<organism evidence="5 6">
    <name type="scientific">Bacillus thermotolerans</name>
    <name type="common">Quasibacillus thermotolerans</name>
    <dbReference type="NCBI Taxonomy" id="1221996"/>
    <lineage>
        <taxon>Bacteria</taxon>
        <taxon>Bacillati</taxon>
        <taxon>Bacillota</taxon>
        <taxon>Bacilli</taxon>
        <taxon>Bacillales</taxon>
        <taxon>Bacillaceae</taxon>
        <taxon>Bacillus</taxon>
    </lineage>
</organism>
<name>A0A0F5HW97_BACTR</name>
<protein>
    <submittedName>
        <fullName evidence="5">Thioredoxin</fullName>
    </submittedName>
</protein>
<accession>A0A0F5HW97</accession>
<dbReference type="RefSeq" id="WP_039234913.1">
    <property type="nucleotide sequence ID" value="NZ_JWIQ02000080.1"/>
</dbReference>
<evidence type="ECO:0000256" key="1">
    <source>
        <dbReference type="ARBA" id="ARBA00008987"/>
    </source>
</evidence>
<reference evidence="5" key="1">
    <citation type="submission" date="2015-02" db="EMBL/GenBank/DDBJ databases">
        <title>Genome Assembly of Bacillaceae bacterium MTCC 8252.</title>
        <authorList>
            <person name="Verma A."/>
            <person name="Khatri I."/>
            <person name="Mual P."/>
            <person name="Subramanian S."/>
            <person name="Krishnamurthi S."/>
        </authorList>
    </citation>
    <scope>NUCLEOTIDE SEQUENCE [LARGE SCALE GENOMIC DNA]</scope>
    <source>
        <strain evidence="5">MTCC 8252</strain>
    </source>
</reference>
<dbReference type="Gene3D" id="3.40.30.10">
    <property type="entry name" value="Glutaredoxin"/>
    <property type="match status" value="1"/>
</dbReference>
<dbReference type="EMBL" id="JWIR02000031">
    <property type="protein sequence ID" value="KKB40280.1"/>
    <property type="molecule type" value="Genomic_DNA"/>
</dbReference>
<sequence>MQTVLSLSKLQEIINDHEAVLVFVSAPNCSVCTAMQPRVEELLKQFPSVKSVYVNTGSAPEISGQYTVFSVPAILFFIHGKEAFRKARFIRLDELEHEVSQVLKLI</sequence>
<accession>A0A0F5I4T1</accession>
<evidence type="ECO:0000256" key="2">
    <source>
        <dbReference type="ARBA" id="ARBA00023157"/>
    </source>
</evidence>
<evidence type="ECO:0000256" key="3">
    <source>
        <dbReference type="ARBA" id="ARBA00023284"/>
    </source>
</evidence>
<keyword evidence="2" id="KW-1015">Disulfide bond</keyword>
<dbReference type="Pfam" id="PF00085">
    <property type="entry name" value="Thioredoxin"/>
    <property type="match status" value="1"/>
</dbReference>
<comment type="similarity">
    <text evidence="1">Belongs to the thioredoxin family.</text>
</comment>
<keyword evidence="6" id="KW-1185">Reference proteome</keyword>
<gene>
    <name evidence="5" type="ORF">QY95_01775</name>
</gene>
<proteinExistence type="inferred from homology"/>
<keyword evidence="3" id="KW-0676">Redox-active center</keyword>
<dbReference type="GO" id="GO:0015035">
    <property type="term" value="F:protein-disulfide reductase activity"/>
    <property type="evidence" value="ECO:0007669"/>
    <property type="project" value="TreeGrafter"/>
</dbReference>
<dbReference type="PANTHER" id="PTHR45663:SF11">
    <property type="entry name" value="GEO12009P1"/>
    <property type="match status" value="1"/>
</dbReference>
<dbReference type="SUPFAM" id="SSF52833">
    <property type="entry name" value="Thioredoxin-like"/>
    <property type="match status" value="1"/>
</dbReference>
<feature type="domain" description="Thioredoxin" evidence="4">
    <location>
        <begin position="1"/>
        <end position="104"/>
    </location>
</feature>
<dbReference type="InterPro" id="IPR013766">
    <property type="entry name" value="Thioredoxin_domain"/>
</dbReference>
<dbReference type="GO" id="GO:0005737">
    <property type="term" value="C:cytoplasm"/>
    <property type="evidence" value="ECO:0007669"/>
    <property type="project" value="TreeGrafter"/>
</dbReference>
<dbReference type="PROSITE" id="PS51352">
    <property type="entry name" value="THIOREDOXIN_2"/>
    <property type="match status" value="1"/>
</dbReference>
<dbReference type="CDD" id="cd02947">
    <property type="entry name" value="TRX_family"/>
    <property type="match status" value="1"/>
</dbReference>
<dbReference type="OrthoDB" id="411356at2"/>
<comment type="caution">
    <text evidence="5">The sequence shown here is derived from an EMBL/GenBank/DDBJ whole genome shotgun (WGS) entry which is preliminary data.</text>
</comment>
<evidence type="ECO:0000313" key="6">
    <source>
        <dbReference type="Proteomes" id="UP000031563"/>
    </source>
</evidence>
<dbReference type="AlphaFoldDB" id="A0A0F5HW97"/>
<evidence type="ECO:0000313" key="5">
    <source>
        <dbReference type="EMBL" id="KKB40280.1"/>
    </source>
</evidence>
<evidence type="ECO:0000259" key="4">
    <source>
        <dbReference type="PROSITE" id="PS51352"/>
    </source>
</evidence>
<dbReference type="STRING" id="1221996.QY95_01775"/>
<dbReference type="Proteomes" id="UP000031563">
    <property type="component" value="Unassembled WGS sequence"/>
</dbReference>
<dbReference type="InterPro" id="IPR036249">
    <property type="entry name" value="Thioredoxin-like_sf"/>
</dbReference>